<reference evidence="1 2" key="1">
    <citation type="submission" date="2018-04" db="EMBL/GenBank/DDBJ databases">
        <title>Genomic Encyclopedia of Archaeal and Bacterial Type Strains, Phase II (KMG-II): from individual species to whole genera.</title>
        <authorList>
            <person name="Goeker M."/>
        </authorList>
    </citation>
    <scope>NUCLEOTIDE SEQUENCE [LARGE SCALE GENOMIC DNA]</scope>
    <source>
        <strain evidence="1 2">DSM 23382</strain>
    </source>
</reference>
<dbReference type="EMBL" id="QAYG01000001">
    <property type="protein sequence ID" value="PTW62430.1"/>
    <property type="molecule type" value="Genomic_DNA"/>
</dbReference>
<sequence>MTDTQANDIYRDGRFLADGWTYLADDDPVPADGAVFLSLSRFLADLAVLRGRNAPTGVVVEAGEDVRSIADEFAHVAAVAVAFPKFTDGRGYSTARILREDLGFDGEIRAVGDVLIDQIALMRRCGIDAFAVSHAPTRAALEAGHVPRVDHYYQPAGRADEVPTGTRPWLRRPA</sequence>
<name>A0A2T5VFB0_9HYPH</name>
<dbReference type="RefSeq" id="WP_107988002.1">
    <property type="nucleotide sequence ID" value="NZ_QAYG01000001.1"/>
</dbReference>
<evidence type="ECO:0000313" key="1">
    <source>
        <dbReference type="EMBL" id="PTW62430.1"/>
    </source>
</evidence>
<dbReference type="Proteomes" id="UP000244081">
    <property type="component" value="Unassembled WGS sequence"/>
</dbReference>
<dbReference type="OrthoDB" id="9800421at2"/>
<evidence type="ECO:0000313" key="2">
    <source>
        <dbReference type="Proteomes" id="UP000244081"/>
    </source>
</evidence>
<dbReference type="AlphaFoldDB" id="A0A2T5VFB0"/>
<dbReference type="InterPro" id="IPR008318">
    <property type="entry name" value="UCP030820"/>
</dbReference>
<organism evidence="1 2">
    <name type="scientific">Breoghania corrubedonensis</name>
    <dbReference type="NCBI Taxonomy" id="665038"/>
    <lineage>
        <taxon>Bacteria</taxon>
        <taxon>Pseudomonadati</taxon>
        <taxon>Pseudomonadota</taxon>
        <taxon>Alphaproteobacteria</taxon>
        <taxon>Hyphomicrobiales</taxon>
        <taxon>Stappiaceae</taxon>
        <taxon>Breoghania</taxon>
    </lineage>
</organism>
<dbReference type="PIRSF" id="PIRSF030820">
    <property type="entry name" value="UCP030820"/>
    <property type="match status" value="1"/>
</dbReference>
<dbReference type="Pfam" id="PF06073">
    <property type="entry name" value="DUF934"/>
    <property type="match status" value="1"/>
</dbReference>
<comment type="caution">
    <text evidence="1">The sequence shown here is derived from an EMBL/GenBank/DDBJ whole genome shotgun (WGS) entry which is preliminary data.</text>
</comment>
<proteinExistence type="predicted"/>
<accession>A0A2T5VFB0</accession>
<protein>
    <submittedName>
        <fullName evidence="1">Uncharacterized protein (DUF934 family)</fullName>
    </submittedName>
</protein>
<gene>
    <name evidence="1" type="ORF">C8N35_101473</name>
</gene>
<keyword evidence="2" id="KW-1185">Reference proteome</keyword>